<dbReference type="Proteomes" id="UP000267166">
    <property type="component" value="Unassembled WGS sequence"/>
</dbReference>
<dbReference type="InterPro" id="IPR000639">
    <property type="entry name" value="Epox_hydrolase-like"/>
</dbReference>
<dbReference type="Pfam" id="PF00561">
    <property type="entry name" value="Abhydrolase_1"/>
    <property type="match status" value="1"/>
</dbReference>
<evidence type="ECO:0000313" key="4">
    <source>
        <dbReference type="Proteomes" id="UP000267166"/>
    </source>
</evidence>
<dbReference type="InterPro" id="IPR000073">
    <property type="entry name" value="AB_hydrolase_1"/>
</dbReference>
<feature type="domain" description="AB hydrolase-1" evidence="2">
    <location>
        <begin position="65"/>
        <end position="300"/>
    </location>
</feature>
<dbReference type="GO" id="GO:0016020">
    <property type="term" value="C:membrane"/>
    <property type="evidence" value="ECO:0007669"/>
    <property type="project" value="TreeGrafter"/>
</dbReference>
<keyword evidence="3" id="KW-0378">Hydrolase</keyword>
<feature type="signal peptide" evidence="1">
    <location>
        <begin position="1"/>
        <end position="24"/>
    </location>
</feature>
<gene>
    <name evidence="3" type="ORF">D9K80_06385</name>
</gene>
<accession>A0A498CXR5</accession>
<evidence type="ECO:0000256" key="1">
    <source>
        <dbReference type="SAM" id="SignalP"/>
    </source>
</evidence>
<sequence>MEIKAMKAYLSALLLCFISGLLNAAEINFQNILQQERTWAGLESKTLKVGEVEWRYSEGGSRSKPTLLLLHGLSGTRDNWNRVARYFTPYYHVIIPDLPAHGETKTPENFDLSIPNLTEKLRRFADAAQFDPNLHLAGHSMGGAIAMLYAAQYPTEVKSLLLVDAAGVYKSANTAYLKNPEQLRNIVVEKPGDFDRLMNIAMQAPPFIPQELKVAQEKLMIAQSKNTHKMVSTLVEMSKLYTPESFAMATRMIDAPVMIVWGRNDQVINVEVAQELHGLFKKSEAPLILNGVGHMPILEAEQLVAQPYLKFLNTVK</sequence>
<dbReference type="PANTHER" id="PTHR43798:SF5">
    <property type="entry name" value="MONOACYLGLYCEROL LIPASE ABHD6"/>
    <property type="match status" value="1"/>
</dbReference>
<reference evidence="3 4" key="1">
    <citation type="submission" date="2018-09" db="EMBL/GenBank/DDBJ databases">
        <title>The draft genome of Acinetobacter sp. strains.</title>
        <authorList>
            <person name="Qin J."/>
            <person name="Feng Y."/>
            <person name="Zong Z."/>
        </authorList>
    </citation>
    <scope>NUCLEOTIDE SEQUENCE [LARGE SCALE GENOMIC DNA]</scope>
    <source>
        <strain evidence="3 4">WCHAc060003</strain>
    </source>
</reference>
<dbReference type="PRINTS" id="PR00111">
    <property type="entry name" value="ABHYDROLASE"/>
</dbReference>
<name>A0A498CXR5_9GAMM</name>
<organism evidence="3 4">
    <name type="scientific">Acinetobacter cumulans</name>
    <dbReference type="NCBI Taxonomy" id="2136182"/>
    <lineage>
        <taxon>Bacteria</taxon>
        <taxon>Pseudomonadati</taxon>
        <taxon>Pseudomonadota</taxon>
        <taxon>Gammaproteobacteria</taxon>
        <taxon>Moraxellales</taxon>
        <taxon>Moraxellaceae</taxon>
        <taxon>Acinetobacter</taxon>
    </lineage>
</organism>
<dbReference type="InterPro" id="IPR050266">
    <property type="entry name" value="AB_hydrolase_sf"/>
</dbReference>
<protein>
    <submittedName>
        <fullName evidence="3">Alpha/beta hydrolase</fullName>
    </submittedName>
</protein>
<comment type="caution">
    <text evidence="3">The sequence shown here is derived from an EMBL/GenBank/DDBJ whole genome shotgun (WGS) entry which is preliminary data.</text>
</comment>
<dbReference type="GO" id="GO:0046464">
    <property type="term" value="P:acylglycerol catabolic process"/>
    <property type="evidence" value="ECO:0007669"/>
    <property type="project" value="TreeGrafter"/>
</dbReference>
<dbReference type="GO" id="GO:0047372">
    <property type="term" value="F:monoacylglycerol lipase activity"/>
    <property type="evidence" value="ECO:0007669"/>
    <property type="project" value="TreeGrafter"/>
</dbReference>
<proteinExistence type="predicted"/>
<keyword evidence="1" id="KW-0732">Signal</keyword>
<evidence type="ECO:0000313" key="3">
    <source>
        <dbReference type="EMBL" id="RLL36233.1"/>
    </source>
</evidence>
<dbReference type="AlphaFoldDB" id="A0A498CXR5"/>
<feature type="chain" id="PRO_5019719472" evidence="1">
    <location>
        <begin position="25"/>
        <end position="316"/>
    </location>
</feature>
<dbReference type="PRINTS" id="PR00412">
    <property type="entry name" value="EPOXHYDRLASE"/>
</dbReference>
<dbReference type="SUPFAM" id="SSF53474">
    <property type="entry name" value="alpha/beta-Hydrolases"/>
    <property type="match status" value="1"/>
</dbReference>
<dbReference type="PANTHER" id="PTHR43798">
    <property type="entry name" value="MONOACYLGLYCEROL LIPASE"/>
    <property type="match status" value="1"/>
</dbReference>
<dbReference type="EMBL" id="RCHD01000011">
    <property type="protein sequence ID" value="RLL36233.1"/>
    <property type="molecule type" value="Genomic_DNA"/>
</dbReference>
<dbReference type="Gene3D" id="3.40.50.1820">
    <property type="entry name" value="alpha/beta hydrolase"/>
    <property type="match status" value="1"/>
</dbReference>
<dbReference type="InterPro" id="IPR029058">
    <property type="entry name" value="AB_hydrolase_fold"/>
</dbReference>
<evidence type="ECO:0000259" key="2">
    <source>
        <dbReference type="Pfam" id="PF00561"/>
    </source>
</evidence>